<dbReference type="Proteomes" id="UP000682733">
    <property type="component" value="Unassembled WGS sequence"/>
</dbReference>
<evidence type="ECO:0000313" key="2">
    <source>
        <dbReference type="EMBL" id="CAF1569473.1"/>
    </source>
</evidence>
<accession>A0A8S2FVN3</accession>
<feature type="compositionally biased region" description="Polar residues" evidence="1">
    <location>
        <begin position="1"/>
        <end position="28"/>
    </location>
</feature>
<organism evidence="2 4">
    <name type="scientific">Didymodactylos carnosus</name>
    <dbReference type="NCBI Taxonomy" id="1234261"/>
    <lineage>
        <taxon>Eukaryota</taxon>
        <taxon>Metazoa</taxon>
        <taxon>Spiralia</taxon>
        <taxon>Gnathifera</taxon>
        <taxon>Rotifera</taxon>
        <taxon>Eurotatoria</taxon>
        <taxon>Bdelloidea</taxon>
        <taxon>Philodinida</taxon>
        <taxon>Philodinidae</taxon>
        <taxon>Didymodactylos</taxon>
    </lineage>
</organism>
<feature type="compositionally biased region" description="Polar residues" evidence="1">
    <location>
        <begin position="69"/>
        <end position="85"/>
    </location>
</feature>
<name>A0A8S2FVN3_9BILA</name>
<comment type="caution">
    <text evidence="2">The sequence shown here is derived from an EMBL/GenBank/DDBJ whole genome shotgun (WGS) entry which is preliminary data.</text>
</comment>
<dbReference type="EMBL" id="CAJOBA010066221">
    <property type="protein sequence ID" value="CAF4363482.1"/>
    <property type="molecule type" value="Genomic_DNA"/>
</dbReference>
<dbReference type="AlphaFoldDB" id="A0A8S2FVN3"/>
<evidence type="ECO:0000313" key="3">
    <source>
        <dbReference type="EMBL" id="CAF4363482.1"/>
    </source>
</evidence>
<feature type="compositionally biased region" description="Basic and acidic residues" evidence="1">
    <location>
        <begin position="29"/>
        <end position="40"/>
    </location>
</feature>
<sequence length="85" mass="9000">ALKSSISAGNIHSAPIGSSSSIKTSLHANDSDTHITDNTKRPSSTVITGQFKNPSTRTFSDNRQHQAPKVNTTPLASAYSSSKQM</sequence>
<feature type="region of interest" description="Disordered" evidence="1">
    <location>
        <begin position="1"/>
        <end position="85"/>
    </location>
</feature>
<evidence type="ECO:0000256" key="1">
    <source>
        <dbReference type="SAM" id="MobiDB-lite"/>
    </source>
</evidence>
<proteinExistence type="predicted"/>
<gene>
    <name evidence="2" type="ORF">OVA965_LOCUS40274</name>
    <name evidence="3" type="ORF">TMI583_LOCUS41685</name>
</gene>
<dbReference type="EMBL" id="CAJNOK010043456">
    <property type="protein sequence ID" value="CAF1569473.1"/>
    <property type="molecule type" value="Genomic_DNA"/>
</dbReference>
<feature type="non-terminal residue" evidence="2">
    <location>
        <position position="1"/>
    </location>
</feature>
<evidence type="ECO:0000313" key="4">
    <source>
        <dbReference type="Proteomes" id="UP000677228"/>
    </source>
</evidence>
<feature type="compositionally biased region" description="Polar residues" evidence="1">
    <location>
        <begin position="41"/>
        <end position="61"/>
    </location>
</feature>
<protein>
    <submittedName>
        <fullName evidence="2">Uncharacterized protein</fullName>
    </submittedName>
</protein>
<dbReference type="Proteomes" id="UP000677228">
    <property type="component" value="Unassembled WGS sequence"/>
</dbReference>
<reference evidence="2" key="1">
    <citation type="submission" date="2021-02" db="EMBL/GenBank/DDBJ databases">
        <authorList>
            <person name="Nowell W R."/>
        </authorList>
    </citation>
    <scope>NUCLEOTIDE SEQUENCE</scope>
</reference>